<keyword evidence="2" id="KW-1185">Reference proteome</keyword>
<proteinExistence type="predicted"/>
<protein>
    <submittedName>
        <fullName evidence="1">Uncharacterized protein</fullName>
    </submittedName>
</protein>
<dbReference type="EMBL" id="PQXI01000006">
    <property type="protein sequence ID" value="TGO30406.1"/>
    <property type="molecule type" value="Genomic_DNA"/>
</dbReference>
<sequence>MLCRADFLARLQVLLHFNWNIAHILPRPSTHSKSFGGSHIGPEIQEERIIFVASPTMPRCTTPESIHRRRFYRLTGFGPALIGTICSSCTE</sequence>
<accession>A0A4Z1G093</accession>
<organism evidence="1 2">
    <name type="scientific">Botrytis paeoniae</name>
    <dbReference type="NCBI Taxonomy" id="278948"/>
    <lineage>
        <taxon>Eukaryota</taxon>
        <taxon>Fungi</taxon>
        <taxon>Dikarya</taxon>
        <taxon>Ascomycota</taxon>
        <taxon>Pezizomycotina</taxon>
        <taxon>Leotiomycetes</taxon>
        <taxon>Helotiales</taxon>
        <taxon>Sclerotiniaceae</taxon>
        <taxon>Botrytis</taxon>
    </lineage>
</organism>
<dbReference type="Proteomes" id="UP000297910">
    <property type="component" value="Unassembled WGS sequence"/>
</dbReference>
<name>A0A4Z1G093_9HELO</name>
<evidence type="ECO:0000313" key="1">
    <source>
        <dbReference type="EMBL" id="TGO30406.1"/>
    </source>
</evidence>
<reference evidence="1 2" key="1">
    <citation type="submission" date="2017-12" db="EMBL/GenBank/DDBJ databases">
        <title>Comparative genomics of Botrytis spp.</title>
        <authorList>
            <person name="Valero-Jimenez C.A."/>
            <person name="Tapia P."/>
            <person name="Veloso J."/>
            <person name="Silva-Moreno E."/>
            <person name="Staats M."/>
            <person name="Valdes J.H."/>
            <person name="Van Kan J.A.L."/>
        </authorList>
    </citation>
    <scope>NUCLEOTIDE SEQUENCE [LARGE SCALE GENOMIC DNA]</scope>
    <source>
        <strain evidence="1 2">Bp0003</strain>
    </source>
</reference>
<gene>
    <name evidence="1" type="ORF">BPAE_0006g01330</name>
</gene>
<dbReference type="AlphaFoldDB" id="A0A4Z1G093"/>
<comment type="caution">
    <text evidence="1">The sequence shown here is derived from an EMBL/GenBank/DDBJ whole genome shotgun (WGS) entry which is preliminary data.</text>
</comment>
<evidence type="ECO:0000313" key="2">
    <source>
        <dbReference type="Proteomes" id="UP000297910"/>
    </source>
</evidence>